<dbReference type="SUPFAM" id="SSF51905">
    <property type="entry name" value="FAD/NAD(P)-binding domain"/>
    <property type="match status" value="1"/>
</dbReference>
<dbReference type="OrthoDB" id="7279140at2"/>
<dbReference type="GO" id="GO:0004497">
    <property type="term" value="F:monooxygenase activity"/>
    <property type="evidence" value="ECO:0007669"/>
    <property type="project" value="TreeGrafter"/>
</dbReference>
<dbReference type="PRINTS" id="PR00469">
    <property type="entry name" value="PNDRDTASEII"/>
</dbReference>
<dbReference type="PANTHER" id="PTHR43539">
    <property type="entry name" value="FLAVIN-BINDING MONOOXYGENASE-LIKE PROTEIN (AFU_ORTHOLOGUE AFUA_4G09220)"/>
    <property type="match status" value="1"/>
</dbReference>
<gene>
    <name evidence="2" type="ORF">SAMN02927914_00558</name>
</gene>
<dbReference type="InterPro" id="IPR050982">
    <property type="entry name" value="Auxin_biosynth/cation_transpt"/>
</dbReference>
<dbReference type="Pfam" id="PF13738">
    <property type="entry name" value="Pyr_redox_3"/>
    <property type="match status" value="1"/>
</dbReference>
<accession>A0A1G5VDT6</accession>
<evidence type="ECO:0000313" key="2">
    <source>
        <dbReference type="EMBL" id="SDA43990.1"/>
    </source>
</evidence>
<name>A0A1G5VDT6_9HYPH</name>
<dbReference type="AlphaFoldDB" id="A0A1G5VDT6"/>
<proteinExistence type="predicted"/>
<evidence type="ECO:0000256" key="1">
    <source>
        <dbReference type="ARBA" id="ARBA00023002"/>
    </source>
</evidence>
<dbReference type="InterPro" id="IPR036188">
    <property type="entry name" value="FAD/NAD-bd_sf"/>
</dbReference>
<dbReference type="Gene3D" id="3.50.50.60">
    <property type="entry name" value="FAD/NAD(P)-binding domain"/>
    <property type="match status" value="1"/>
</dbReference>
<keyword evidence="1" id="KW-0560">Oxidoreductase</keyword>
<dbReference type="EMBL" id="FMXM01000002">
    <property type="protein sequence ID" value="SDA43990.1"/>
    <property type="molecule type" value="Genomic_DNA"/>
</dbReference>
<evidence type="ECO:0000313" key="3">
    <source>
        <dbReference type="Proteomes" id="UP000198588"/>
    </source>
</evidence>
<reference evidence="2 3" key="1">
    <citation type="submission" date="2016-10" db="EMBL/GenBank/DDBJ databases">
        <authorList>
            <person name="de Groot N.N."/>
        </authorList>
    </citation>
    <scope>NUCLEOTIDE SEQUENCE [LARGE SCALE GENOMIC DNA]</scope>
    <source>
        <strain evidence="2 3">CGMCC 1.12097</strain>
    </source>
</reference>
<dbReference type="GO" id="GO:0050660">
    <property type="term" value="F:flavin adenine dinucleotide binding"/>
    <property type="evidence" value="ECO:0007669"/>
    <property type="project" value="TreeGrafter"/>
</dbReference>
<protein>
    <submittedName>
        <fullName evidence="2">Predicted flavoprotein CzcO associated with the cation diffusion facilitator CzcD</fullName>
    </submittedName>
</protein>
<dbReference type="RefSeq" id="WP_091575408.1">
    <property type="nucleotide sequence ID" value="NZ_FMXM01000002.1"/>
</dbReference>
<dbReference type="Proteomes" id="UP000198588">
    <property type="component" value="Unassembled WGS sequence"/>
</dbReference>
<organism evidence="2 3">
    <name type="scientific">Mesorhizobium qingshengii</name>
    <dbReference type="NCBI Taxonomy" id="1165689"/>
    <lineage>
        <taxon>Bacteria</taxon>
        <taxon>Pseudomonadati</taxon>
        <taxon>Pseudomonadota</taxon>
        <taxon>Alphaproteobacteria</taxon>
        <taxon>Hyphomicrobiales</taxon>
        <taxon>Phyllobacteriaceae</taxon>
        <taxon>Mesorhizobium</taxon>
    </lineage>
</organism>
<dbReference type="STRING" id="1165689.SAMN02927914_00558"/>
<dbReference type="PANTHER" id="PTHR43539:SF91">
    <property type="entry name" value="FAD-DEPENDENT URATE HYDROXYLASE"/>
    <property type="match status" value="1"/>
</dbReference>
<sequence>MTASMPRTDCEVAVIGAGPFGLSVAAALKAARVETLALGGAMSFWRDHMPRGMRLRSPWHATYIGHTNGPLSLDSYAGILGISPREPLLLENFVDYGLWIQAKTVPDLDTRMVSRVEAANGGFRLALADGDAVHVRRVVIATGLMNQQMIPAVFNGLPGELVSHASEHAGYEAFRGKRVAVVGRGQSACESAVLLKRSGADVELVCHGDIHWLGYRALSGKQGWSLRDFASERLASPSRVGPFPLSWLVEVPGFVHRFPEAARAGLNKRSLGAGASGWLKPDFDGIRVNAGSRIAGAAAKGHAIELRFEKDAATFDHVLLGTGYQIDIARLGLFAPDMLAAIARREGAPVLSAGFESSIPGLHFVGASAVGSFGPLMRFTAGTPYAARNVTRFVRKAGGRGYATGRN</sequence>
<dbReference type="PRINTS" id="PR00368">
    <property type="entry name" value="FADPNR"/>
</dbReference>